<sequence length="273" mass="29231">MRPFRTLVALTALLAASSSFAATRIWSDGLDAVQLDTAAGASNLHPFQLPPEQVMKLVANLHKQVKGTPAPMLDKDAIAPLATALSKALAQAKPNEDVLFQFSYRPMGILIAPRQLAAGRAFIENGQLNLIFGMCDDEFEAYQLGTKRSKPVNYGNRAKASGLDCVLAPVQGVTLAAGRNDWLRLDLTPVSQPSPVTATLAPSQVEAPQPAASLPLPVATQPIAPVSKPSPSVMPSPASRIEERLVLLKRLKENGLITDAEYQEKRAAILKEL</sequence>
<keyword evidence="3" id="KW-1185">Reference proteome</keyword>
<evidence type="ECO:0000313" key="2">
    <source>
        <dbReference type="EMBL" id="MDK2123956.1"/>
    </source>
</evidence>
<accession>A0ABT7DV89</accession>
<reference evidence="2" key="1">
    <citation type="submission" date="2023-03" db="EMBL/GenBank/DDBJ databases">
        <title>Chitinimonas shenzhenensis gen. nov., sp. nov., a novel member of family Burkholderiaceae isolated from activated sludge collected in Shen Zhen, China.</title>
        <authorList>
            <person name="Wang X."/>
        </authorList>
    </citation>
    <scope>NUCLEOTIDE SEQUENCE</scope>
    <source>
        <strain evidence="2">DQS-5</strain>
    </source>
</reference>
<evidence type="ECO:0000256" key="1">
    <source>
        <dbReference type="SAM" id="SignalP"/>
    </source>
</evidence>
<comment type="caution">
    <text evidence="2">The sequence shown here is derived from an EMBL/GenBank/DDBJ whole genome shotgun (WGS) entry which is preliminary data.</text>
</comment>
<name>A0ABT7DV89_9NEIS</name>
<feature type="signal peptide" evidence="1">
    <location>
        <begin position="1"/>
        <end position="21"/>
    </location>
</feature>
<dbReference type="Proteomes" id="UP001172778">
    <property type="component" value="Unassembled WGS sequence"/>
</dbReference>
<evidence type="ECO:0000313" key="3">
    <source>
        <dbReference type="Proteomes" id="UP001172778"/>
    </source>
</evidence>
<gene>
    <name evidence="2" type="ORF">PZA18_07820</name>
</gene>
<proteinExistence type="predicted"/>
<organism evidence="2 3">
    <name type="scientific">Parachitinimonas caeni</name>
    <dbReference type="NCBI Taxonomy" id="3031301"/>
    <lineage>
        <taxon>Bacteria</taxon>
        <taxon>Pseudomonadati</taxon>
        <taxon>Pseudomonadota</taxon>
        <taxon>Betaproteobacteria</taxon>
        <taxon>Neisseriales</taxon>
        <taxon>Chitinibacteraceae</taxon>
        <taxon>Parachitinimonas</taxon>
    </lineage>
</organism>
<dbReference type="EMBL" id="JARRAF010000007">
    <property type="protein sequence ID" value="MDK2123956.1"/>
    <property type="molecule type" value="Genomic_DNA"/>
</dbReference>
<dbReference type="RefSeq" id="WP_284100265.1">
    <property type="nucleotide sequence ID" value="NZ_JARRAF010000007.1"/>
</dbReference>
<feature type="chain" id="PRO_5045644222" evidence="1">
    <location>
        <begin position="22"/>
        <end position="273"/>
    </location>
</feature>
<protein>
    <submittedName>
        <fullName evidence="2">SHOCT domain-containing protein</fullName>
    </submittedName>
</protein>
<keyword evidence="1" id="KW-0732">Signal</keyword>